<keyword evidence="5 6" id="KW-0472">Membrane</keyword>
<accession>A0A2H9TQ04</accession>
<feature type="transmembrane region" description="Helical" evidence="6">
    <location>
        <begin position="107"/>
        <end position="131"/>
    </location>
</feature>
<keyword evidence="3 6" id="KW-0812">Transmembrane</keyword>
<proteinExistence type="inferred from homology"/>
<dbReference type="SUPFAM" id="SSF103473">
    <property type="entry name" value="MFS general substrate transporter"/>
    <property type="match status" value="1"/>
</dbReference>
<feature type="transmembrane region" description="Helical" evidence="6">
    <location>
        <begin position="152"/>
        <end position="172"/>
    </location>
</feature>
<keyword evidence="4 6" id="KW-1133">Transmembrane helix</keyword>
<organism evidence="8 9">
    <name type="scientific">Paramicrosporidium saccamoebae</name>
    <dbReference type="NCBI Taxonomy" id="1246581"/>
    <lineage>
        <taxon>Eukaryota</taxon>
        <taxon>Fungi</taxon>
        <taxon>Fungi incertae sedis</taxon>
        <taxon>Cryptomycota</taxon>
        <taxon>Cryptomycota incertae sedis</taxon>
        <taxon>Paramicrosporidium</taxon>
    </lineage>
</organism>
<evidence type="ECO:0000256" key="3">
    <source>
        <dbReference type="ARBA" id="ARBA00022692"/>
    </source>
</evidence>
<evidence type="ECO:0000259" key="7">
    <source>
        <dbReference type="Pfam" id="PF12832"/>
    </source>
</evidence>
<dbReference type="InterPro" id="IPR051717">
    <property type="entry name" value="MFS_MFSD6"/>
</dbReference>
<dbReference type="Gene3D" id="1.20.1250.20">
    <property type="entry name" value="MFS general substrate transporter like domains"/>
    <property type="match status" value="2"/>
</dbReference>
<keyword evidence="9" id="KW-1185">Reference proteome</keyword>
<feature type="transmembrane region" description="Helical" evidence="6">
    <location>
        <begin position="322"/>
        <end position="345"/>
    </location>
</feature>
<dbReference type="EMBL" id="MTSL01000041">
    <property type="protein sequence ID" value="PJF19740.1"/>
    <property type="molecule type" value="Genomic_DNA"/>
</dbReference>
<dbReference type="OrthoDB" id="515887at2759"/>
<evidence type="ECO:0000256" key="5">
    <source>
        <dbReference type="ARBA" id="ARBA00023136"/>
    </source>
</evidence>
<dbReference type="AlphaFoldDB" id="A0A2H9TQ04"/>
<feature type="transmembrane region" description="Helical" evidence="6">
    <location>
        <begin position="48"/>
        <end position="66"/>
    </location>
</feature>
<dbReference type="PANTHER" id="PTHR16172:SF41">
    <property type="entry name" value="MAJOR FACILITATOR SUPERFAMILY DOMAIN-CONTAINING PROTEIN 6-LIKE"/>
    <property type="match status" value="1"/>
</dbReference>
<comment type="subcellular location">
    <subcellularLocation>
        <location evidence="1">Membrane</location>
        <topology evidence="1">Multi-pass membrane protein</topology>
    </subcellularLocation>
</comment>
<feature type="transmembrane region" description="Helical" evidence="6">
    <location>
        <begin position="178"/>
        <end position="198"/>
    </location>
</feature>
<name>A0A2H9TQ04_9FUNG</name>
<feature type="transmembrane region" description="Helical" evidence="6">
    <location>
        <begin position="78"/>
        <end position="101"/>
    </location>
</feature>
<evidence type="ECO:0000256" key="1">
    <source>
        <dbReference type="ARBA" id="ARBA00004141"/>
    </source>
</evidence>
<reference evidence="8 9" key="1">
    <citation type="submission" date="2016-10" db="EMBL/GenBank/DDBJ databases">
        <title>The genome of Paramicrosporidium saccamoebae is the missing link in understanding Cryptomycota and Microsporidia evolution.</title>
        <authorList>
            <person name="Quandt C.A."/>
            <person name="Beaudet D."/>
            <person name="Corsaro D."/>
            <person name="Michel R."/>
            <person name="Corradi N."/>
            <person name="James T."/>
        </authorList>
    </citation>
    <scope>NUCLEOTIDE SEQUENCE [LARGE SCALE GENOMIC DNA]</scope>
    <source>
        <strain evidence="8 9">KSL3</strain>
    </source>
</reference>
<feature type="transmembrane region" description="Helical" evidence="6">
    <location>
        <begin position="420"/>
        <end position="442"/>
    </location>
</feature>
<evidence type="ECO:0000256" key="4">
    <source>
        <dbReference type="ARBA" id="ARBA00022989"/>
    </source>
</evidence>
<dbReference type="Pfam" id="PF12832">
    <property type="entry name" value="MFS_1_like"/>
    <property type="match status" value="1"/>
</dbReference>
<comment type="similarity">
    <text evidence="2">Belongs to the major facilitator superfamily. MFSD6 family.</text>
</comment>
<protein>
    <recommendedName>
        <fullName evidence="7">Major facilitator superfamily associated domain-containing protein</fullName>
    </recommendedName>
</protein>
<comment type="caution">
    <text evidence="8">The sequence shown here is derived from an EMBL/GenBank/DDBJ whole genome shotgun (WGS) entry which is preliminary data.</text>
</comment>
<feature type="transmembrane region" description="Helical" evidence="6">
    <location>
        <begin position="17"/>
        <end position="36"/>
    </location>
</feature>
<evidence type="ECO:0000256" key="6">
    <source>
        <dbReference type="SAM" id="Phobius"/>
    </source>
</evidence>
<dbReference type="InterPro" id="IPR024989">
    <property type="entry name" value="MFS_assoc_dom"/>
</dbReference>
<evidence type="ECO:0000313" key="9">
    <source>
        <dbReference type="Proteomes" id="UP000240830"/>
    </source>
</evidence>
<evidence type="ECO:0000313" key="8">
    <source>
        <dbReference type="EMBL" id="PJF19740.1"/>
    </source>
</evidence>
<dbReference type="GO" id="GO:0016020">
    <property type="term" value="C:membrane"/>
    <property type="evidence" value="ECO:0007669"/>
    <property type="project" value="UniProtKB-SubCell"/>
</dbReference>
<feature type="transmembrane region" description="Helical" evidence="6">
    <location>
        <begin position="297"/>
        <end position="315"/>
    </location>
</feature>
<dbReference type="PANTHER" id="PTHR16172">
    <property type="entry name" value="MAJOR FACILITATOR SUPERFAMILY DOMAIN-CONTAINING PROTEIN 6-LIKE"/>
    <property type="match status" value="1"/>
</dbReference>
<feature type="domain" description="Major facilitator superfamily associated" evidence="7">
    <location>
        <begin position="14"/>
        <end position="423"/>
    </location>
</feature>
<sequence>MQFLAKLEDRFLISPKLIYFVVCASFYALHVFRAKFIKQYLGFDDDEYGDLCAVMALVSFSFMTMWSTLADALGRHRTVLIVLCLALAGSFELFLFVIRVNNMTARFYLSAAVLGVYSFFASGMLPLTDFLTLRKLSNRPGFSRDLYGRQRLWGTISYGLMTSLVGVVVQVFSLNALFYLIPASSVLCAICVLGLAPADEPKSLKGLFSRNPKPEKPIESKSMAPETEETKLVVGGEEAEEEIEGPKKPRPIFQLLKNPSYLFMLIVVFMTGTARAVMTTFLSKYLEEGVKLLPTQVATAANFGIFLEVVIFFFGPTYLRIFGIYWLLVFGQIAMVVRCWAYVILPPTPSNFWLVYLIELLKGVAFGFTQLAGVKLASDSAPKGLEATAQALYTSVYSQLPTVLAAVAGGRCYKAFGPNLLFNVTSVVSTVALCLFVLKYALDGSIRFPGFKRRSPPEETMTEAP</sequence>
<dbReference type="InterPro" id="IPR036259">
    <property type="entry name" value="MFS_trans_sf"/>
</dbReference>
<dbReference type="Proteomes" id="UP000240830">
    <property type="component" value="Unassembled WGS sequence"/>
</dbReference>
<feature type="transmembrane region" description="Helical" evidence="6">
    <location>
        <begin position="260"/>
        <end position="277"/>
    </location>
</feature>
<evidence type="ECO:0000256" key="2">
    <source>
        <dbReference type="ARBA" id="ARBA00005241"/>
    </source>
</evidence>
<gene>
    <name evidence="8" type="ORF">PSACC_00393</name>
</gene>